<evidence type="ECO:0000313" key="2">
    <source>
        <dbReference type="Proteomes" id="UP001062846"/>
    </source>
</evidence>
<protein>
    <submittedName>
        <fullName evidence="1">Uncharacterized protein</fullName>
    </submittedName>
</protein>
<dbReference type="EMBL" id="CM046392">
    <property type="protein sequence ID" value="KAI8553655.1"/>
    <property type="molecule type" value="Genomic_DNA"/>
</dbReference>
<keyword evidence="2" id="KW-1185">Reference proteome</keyword>
<sequence>MVEPEIVFPDIQDDMNCAEAYVRFLCQWLLDNCLDMEFMVKKSAIDRPRMASSTKFVRISYTEAVAILEEALKERHEGTLHCCYFGALPLGMAMGTGRGRGVLPPPPTHYPLLHPHPRPDPQRGFVFFLHPRPKRGTGIQNGDSGIPDSGNLLKESGKSGSTTAVAERKGSAEKSSKYHSHARKIFALQNA</sequence>
<proteinExistence type="predicted"/>
<organism evidence="1 2">
    <name type="scientific">Rhododendron molle</name>
    <name type="common">Chinese azalea</name>
    <name type="synonym">Azalea mollis</name>
    <dbReference type="NCBI Taxonomy" id="49168"/>
    <lineage>
        <taxon>Eukaryota</taxon>
        <taxon>Viridiplantae</taxon>
        <taxon>Streptophyta</taxon>
        <taxon>Embryophyta</taxon>
        <taxon>Tracheophyta</taxon>
        <taxon>Spermatophyta</taxon>
        <taxon>Magnoliopsida</taxon>
        <taxon>eudicotyledons</taxon>
        <taxon>Gunneridae</taxon>
        <taxon>Pentapetalae</taxon>
        <taxon>asterids</taxon>
        <taxon>Ericales</taxon>
        <taxon>Ericaceae</taxon>
        <taxon>Ericoideae</taxon>
        <taxon>Rhodoreae</taxon>
        <taxon>Rhododendron</taxon>
    </lineage>
</organism>
<reference evidence="1" key="1">
    <citation type="submission" date="2022-02" db="EMBL/GenBank/DDBJ databases">
        <title>Plant Genome Project.</title>
        <authorList>
            <person name="Zhang R.-G."/>
        </authorList>
    </citation>
    <scope>NUCLEOTIDE SEQUENCE</scope>
    <source>
        <strain evidence="1">AT1</strain>
    </source>
</reference>
<gene>
    <name evidence="1" type="ORF">RHMOL_Rhmol05G0033300</name>
</gene>
<name>A0ACC0NK69_RHOML</name>
<accession>A0ACC0NK69</accession>
<comment type="caution">
    <text evidence="1">The sequence shown here is derived from an EMBL/GenBank/DDBJ whole genome shotgun (WGS) entry which is preliminary data.</text>
</comment>
<dbReference type="Proteomes" id="UP001062846">
    <property type="component" value="Chromosome 5"/>
</dbReference>
<evidence type="ECO:0000313" key="1">
    <source>
        <dbReference type="EMBL" id="KAI8553655.1"/>
    </source>
</evidence>